<sequence length="245" mass="27982">MNQEKTVSEAIAYRRSVRIYDANKPIQTEIVKKCLEQAALAPNSSNMQLWEFYHITSKDIIAKIAPFCFNQNAARTAQQLVIFVTRKDLWKERAQANLKFIDKNFGANNPKSEQSSREKTARNYYGKIIPFAYADFLGILGFLKFIMVTVIGFFKPIYRQVRKSDMRIVAHKTCGLAAENFMISMAAEGYDTCPMEGSDTLRVKNLLGLPFGAEINMIVSCGIREPKGVYGERFRIPFNEIYKEV</sequence>
<reference evidence="6 8" key="2">
    <citation type="submission" date="2016-10" db="EMBL/GenBank/DDBJ databases">
        <authorList>
            <person name="Varghese N."/>
            <person name="Submissions S."/>
        </authorList>
    </citation>
    <scope>NUCLEOTIDE SEQUENCE [LARGE SCALE GENOMIC DNA]</scope>
    <source>
        <strain evidence="6 8">DSW-5</strain>
    </source>
</reference>
<dbReference type="EMBL" id="LGBR01000001">
    <property type="protein sequence ID" value="KOY52072.1"/>
    <property type="molecule type" value="Genomic_DNA"/>
</dbReference>
<name>A0A0M9CGH8_9FLAO</name>
<keyword evidence="8" id="KW-1185">Reference proteome</keyword>
<keyword evidence="2" id="KW-0560">Oxidoreductase</keyword>
<dbReference type="Pfam" id="PF00881">
    <property type="entry name" value="Nitroreductase"/>
    <property type="match status" value="1"/>
</dbReference>
<dbReference type="STRING" id="1300348.I602_1632"/>
<dbReference type="Proteomes" id="UP000037716">
    <property type="component" value="Unassembled WGS sequence"/>
</dbReference>
<keyword evidence="3" id="KW-1133">Transmembrane helix</keyword>
<accession>A0A0M9CGH8</accession>
<reference evidence="5 7" key="1">
    <citation type="submission" date="2015-07" db="EMBL/GenBank/DDBJ databases">
        <title>Genome of Polaribacter dokdonenesis DSW-5, isolated from seawater off Dokdo in Korea.</title>
        <authorList>
            <person name="Yoon K."/>
            <person name="Song J.Y."/>
            <person name="Kim J.F."/>
        </authorList>
    </citation>
    <scope>NUCLEOTIDE SEQUENCE [LARGE SCALE GENOMIC DNA]</scope>
    <source>
        <strain evidence="5 7">DSW-5</strain>
    </source>
</reference>
<comment type="similarity">
    <text evidence="1">Belongs to the nitroreductase family.</text>
</comment>
<feature type="domain" description="Nitroreductase" evidence="4">
    <location>
        <begin position="11"/>
        <end position="222"/>
    </location>
</feature>
<gene>
    <name evidence="5" type="ORF">I602_1632</name>
    <name evidence="6" type="ORF">SAMN05444353_0135</name>
</gene>
<dbReference type="GO" id="GO:0016491">
    <property type="term" value="F:oxidoreductase activity"/>
    <property type="evidence" value="ECO:0007669"/>
    <property type="project" value="UniProtKB-KW"/>
</dbReference>
<evidence type="ECO:0000256" key="3">
    <source>
        <dbReference type="SAM" id="Phobius"/>
    </source>
</evidence>
<evidence type="ECO:0000256" key="2">
    <source>
        <dbReference type="ARBA" id="ARBA00023002"/>
    </source>
</evidence>
<keyword evidence="3" id="KW-0472">Membrane</keyword>
<dbReference type="Gene3D" id="3.40.109.10">
    <property type="entry name" value="NADH Oxidase"/>
    <property type="match status" value="1"/>
</dbReference>
<evidence type="ECO:0000256" key="1">
    <source>
        <dbReference type="ARBA" id="ARBA00007118"/>
    </source>
</evidence>
<evidence type="ECO:0000259" key="4">
    <source>
        <dbReference type="Pfam" id="PF00881"/>
    </source>
</evidence>
<comment type="caution">
    <text evidence="5">The sequence shown here is derived from an EMBL/GenBank/DDBJ whole genome shotgun (WGS) entry which is preliminary data.</text>
</comment>
<dbReference type="Proteomes" id="UP000183071">
    <property type="component" value="Unassembled WGS sequence"/>
</dbReference>
<dbReference type="InterPro" id="IPR029479">
    <property type="entry name" value="Nitroreductase"/>
</dbReference>
<keyword evidence="3" id="KW-0812">Transmembrane</keyword>
<dbReference type="AlphaFoldDB" id="A0A0M9CGH8"/>
<evidence type="ECO:0000313" key="7">
    <source>
        <dbReference type="Proteomes" id="UP000037716"/>
    </source>
</evidence>
<proteinExistence type="inferred from homology"/>
<evidence type="ECO:0000313" key="6">
    <source>
        <dbReference type="EMBL" id="SED96365.1"/>
    </source>
</evidence>
<dbReference type="PANTHER" id="PTHR43673:SF10">
    <property type="entry name" value="NADH DEHYDROGENASE_NAD(P)H NITROREDUCTASE XCC3605-RELATED"/>
    <property type="match status" value="1"/>
</dbReference>
<evidence type="ECO:0000313" key="5">
    <source>
        <dbReference type="EMBL" id="KOY52072.1"/>
    </source>
</evidence>
<organism evidence="5 7">
    <name type="scientific">Polaribacter dokdonensis DSW-5</name>
    <dbReference type="NCBI Taxonomy" id="1300348"/>
    <lineage>
        <taxon>Bacteria</taxon>
        <taxon>Pseudomonadati</taxon>
        <taxon>Bacteroidota</taxon>
        <taxon>Flavobacteriia</taxon>
        <taxon>Flavobacteriales</taxon>
        <taxon>Flavobacteriaceae</taxon>
    </lineage>
</organism>
<dbReference type="PANTHER" id="PTHR43673">
    <property type="entry name" value="NAD(P)H NITROREDUCTASE YDGI-RELATED"/>
    <property type="match status" value="1"/>
</dbReference>
<dbReference type="InterPro" id="IPR000415">
    <property type="entry name" value="Nitroreductase-like"/>
</dbReference>
<feature type="transmembrane region" description="Helical" evidence="3">
    <location>
        <begin position="131"/>
        <end position="154"/>
    </location>
</feature>
<evidence type="ECO:0000313" key="8">
    <source>
        <dbReference type="Proteomes" id="UP000183071"/>
    </source>
</evidence>
<dbReference type="RefSeq" id="WP_053974207.1">
    <property type="nucleotide sequence ID" value="NZ_FNUE01000001.1"/>
</dbReference>
<dbReference type="PATRIC" id="fig|1300348.6.peg.1631"/>
<dbReference type="OrthoDB" id="9809288at2"/>
<protein>
    <submittedName>
        <fullName evidence="5 6">Nitroreductase</fullName>
    </submittedName>
</protein>
<dbReference type="SUPFAM" id="SSF55469">
    <property type="entry name" value="FMN-dependent nitroreductase-like"/>
    <property type="match status" value="1"/>
</dbReference>
<dbReference type="EMBL" id="FNUE01000001">
    <property type="protein sequence ID" value="SED96365.1"/>
    <property type="molecule type" value="Genomic_DNA"/>
</dbReference>